<dbReference type="Proteomes" id="UP001620626">
    <property type="component" value="Unassembled WGS sequence"/>
</dbReference>
<accession>A0ABD2LFG6</accession>
<dbReference type="PANTHER" id="PTHR21435">
    <property type="entry name" value="MITOCHONDRIAL IMPORT INNER MEMBRANE TRANSLOCASE SUBUNIT TIM29"/>
    <property type="match status" value="1"/>
</dbReference>
<keyword evidence="1" id="KW-0812">Transmembrane</keyword>
<name>A0ABD2LFG6_9BILA</name>
<keyword evidence="3" id="KW-1185">Reference proteome</keyword>
<reference evidence="2 3" key="1">
    <citation type="submission" date="2024-10" db="EMBL/GenBank/DDBJ databases">
        <authorList>
            <person name="Kim D."/>
        </authorList>
    </citation>
    <scope>NUCLEOTIDE SEQUENCE [LARGE SCALE GENOMIC DNA]</scope>
    <source>
        <strain evidence="2">BH-2024</strain>
    </source>
</reference>
<feature type="transmembrane region" description="Helical" evidence="1">
    <location>
        <begin position="46"/>
        <end position="72"/>
    </location>
</feature>
<proteinExistence type="predicted"/>
<evidence type="ECO:0000313" key="2">
    <source>
        <dbReference type="EMBL" id="KAL3113957.1"/>
    </source>
</evidence>
<keyword evidence="1" id="KW-0472">Membrane</keyword>
<keyword evidence="1" id="KW-1133">Transmembrane helix</keyword>
<protein>
    <submittedName>
        <fullName evidence="2">Uncharacterized protein</fullName>
    </submittedName>
</protein>
<dbReference type="AlphaFoldDB" id="A0ABD2LFG6"/>
<dbReference type="EMBL" id="JBICBT010000429">
    <property type="protein sequence ID" value="KAL3113957.1"/>
    <property type="molecule type" value="Genomic_DNA"/>
</dbReference>
<gene>
    <name evidence="2" type="ORF">niasHT_012210</name>
</gene>
<dbReference type="InterPro" id="IPR019322">
    <property type="entry name" value="TIMM29"/>
</dbReference>
<sequence>MVAYLRGDRTAKTLTHSPHTLTVTSSTALYRLRQFACLQMFEFVCFLFPFVAFVFALSPTISFFCSMSSFFVHHQQKRSSHQQAAAVTLADIRWMEPMAATESAATSAATPAKRLLARLGTTRVGRYVQQLTIDYAASCRDIAVGMRQRPLRAVACGAALASLVFTLKSNPDEIALRARLAQLRQQMVLIPASIHSTRADERLEQYTVLLNGNRLELVDFLLFSVLVERPFDKKNDFYAAHDKTLRGWPWTELWRNAWDIGAFGRFWALERSFDNCDVRHEEWEGKGQQKETKEEQN</sequence>
<comment type="caution">
    <text evidence="2">The sequence shown here is derived from an EMBL/GenBank/DDBJ whole genome shotgun (WGS) entry which is preliminary data.</text>
</comment>
<evidence type="ECO:0000313" key="3">
    <source>
        <dbReference type="Proteomes" id="UP001620626"/>
    </source>
</evidence>
<organism evidence="2 3">
    <name type="scientific">Heterodera trifolii</name>
    <dbReference type="NCBI Taxonomy" id="157864"/>
    <lineage>
        <taxon>Eukaryota</taxon>
        <taxon>Metazoa</taxon>
        <taxon>Ecdysozoa</taxon>
        <taxon>Nematoda</taxon>
        <taxon>Chromadorea</taxon>
        <taxon>Rhabditida</taxon>
        <taxon>Tylenchina</taxon>
        <taxon>Tylenchomorpha</taxon>
        <taxon>Tylenchoidea</taxon>
        <taxon>Heteroderidae</taxon>
        <taxon>Heteroderinae</taxon>
        <taxon>Heterodera</taxon>
    </lineage>
</organism>
<dbReference type="PANTHER" id="PTHR21435:SF1">
    <property type="entry name" value="MITOCHONDRIAL IMPORT INNER MEMBRANE TRANSLOCASE SUBUNIT TIM29"/>
    <property type="match status" value="1"/>
</dbReference>
<dbReference type="Pfam" id="PF10171">
    <property type="entry name" value="Tim29"/>
    <property type="match status" value="1"/>
</dbReference>
<evidence type="ECO:0000256" key="1">
    <source>
        <dbReference type="SAM" id="Phobius"/>
    </source>
</evidence>